<keyword evidence="2" id="KW-0378">Hydrolase</keyword>
<dbReference type="AlphaFoldDB" id="A0A9X1L9S2"/>
<dbReference type="Pfam" id="PF13472">
    <property type="entry name" value="Lipase_GDSL_2"/>
    <property type="match status" value="1"/>
</dbReference>
<keyword evidence="3" id="KW-1185">Reference proteome</keyword>
<dbReference type="Proteomes" id="UP001139311">
    <property type="component" value="Unassembled WGS sequence"/>
</dbReference>
<dbReference type="EMBL" id="JAJAQI010000007">
    <property type="protein sequence ID" value="MCB4821440.1"/>
    <property type="molecule type" value="Genomic_DNA"/>
</dbReference>
<dbReference type="InterPro" id="IPR036514">
    <property type="entry name" value="SGNH_hydro_sf"/>
</dbReference>
<reference evidence="2" key="1">
    <citation type="submission" date="2021-10" db="EMBL/GenBank/DDBJ databases">
        <title>Roseicella aerolatum sp. nov., isolated from aerosols of e-waste dismantling site.</title>
        <authorList>
            <person name="Qin T."/>
        </authorList>
    </citation>
    <scope>NUCLEOTIDE SEQUENCE</scope>
    <source>
        <strain evidence="2">GB24</strain>
    </source>
</reference>
<evidence type="ECO:0000313" key="2">
    <source>
        <dbReference type="EMBL" id="MCB4821440.1"/>
    </source>
</evidence>
<gene>
    <name evidence="2" type="ORF">LHA35_06810</name>
</gene>
<name>A0A9X1L9S2_9PROT</name>
<proteinExistence type="predicted"/>
<dbReference type="SUPFAM" id="SSF52266">
    <property type="entry name" value="SGNH hydrolase"/>
    <property type="match status" value="1"/>
</dbReference>
<dbReference type="RefSeq" id="WP_226606153.1">
    <property type="nucleotide sequence ID" value="NZ_JAJAQI010000007.1"/>
</dbReference>
<dbReference type="InterPro" id="IPR013830">
    <property type="entry name" value="SGNH_hydro"/>
</dbReference>
<dbReference type="GO" id="GO:0016788">
    <property type="term" value="F:hydrolase activity, acting on ester bonds"/>
    <property type="evidence" value="ECO:0007669"/>
    <property type="project" value="UniProtKB-ARBA"/>
</dbReference>
<protein>
    <submittedName>
        <fullName evidence="2">SGNH/GDSL hydrolase family protein</fullName>
    </submittedName>
</protein>
<evidence type="ECO:0000259" key="1">
    <source>
        <dbReference type="Pfam" id="PF13472"/>
    </source>
</evidence>
<evidence type="ECO:0000313" key="3">
    <source>
        <dbReference type="Proteomes" id="UP001139311"/>
    </source>
</evidence>
<organism evidence="2 3">
    <name type="scientific">Roseicella aerolata</name>
    <dbReference type="NCBI Taxonomy" id="2883479"/>
    <lineage>
        <taxon>Bacteria</taxon>
        <taxon>Pseudomonadati</taxon>
        <taxon>Pseudomonadota</taxon>
        <taxon>Alphaproteobacteria</taxon>
        <taxon>Acetobacterales</taxon>
        <taxon>Roseomonadaceae</taxon>
        <taxon>Roseicella</taxon>
    </lineage>
</organism>
<feature type="domain" description="SGNH hydrolase-type esterase" evidence="1">
    <location>
        <begin position="38"/>
        <end position="205"/>
    </location>
</feature>
<sequence>MAATSGGMARRAVLGRGFAVMAASHAGGAGVPPGHVVLLGDSILDNKAYVGGGPDVVTQLRSRLPAGWQASLAAVNGAVTVDVARQLAGAPREATHLVVSIGGNDAARQEPVLGEPARSVGEGLARLAGVQDRFRQDYRAMLATVLAQRLPTALCTIYDPRFPDAQRRRLAIAGLTLFNDVIAREAFARGLPLIDLRLVCSEEADFANPIEPSARGGAKIAAAIAGFAAAQEAGGRRSIVHGGG</sequence>
<accession>A0A9X1L9S2</accession>
<dbReference type="Gene3D" id="3.40.50.1110">
    <property type="entry name" value="SGNH hydrolase"/>
    <property type="match status" value="1"/>
</dbReference>
<comment type="caution">
    <text evidence="2">The sequence shown here is derived from an EMBL/GenBank/DDBJ whole genome shotgun (WGS) entry which is preliminary data.</text>
</comment>